<accession>A0A3N5Y022</accession>
<feature type="repeat" description="WD" evidence="1">
    <location>
        <begin position="148"/>
        <end position="189"/>
    </location>
</feature>
<dbReference type="SMART" id="SM00320">
    <property type="entry name" value="WD40"/>
    <property type="match status" value="7"/>
</dbReference>
<name>A0A3N5Y022_9ALTE</name>
<dbReference type="RefSeq" id="WP_124028189.1">
    <property type="nucleotide sequence ID" value="NZ_JBHRSN010000006.1"/>
</dbReference>
<dbReference type="InterPro" id="IPR011047">
    <property type="entry name" value="Quinoprotein_ADH-like_sf"/>
</dbReference>
<dbReference type="EMBL" id="RPOK01000003">
    <property type="protein sequence ID" value="RPJ66832.1"/>
    <property type="molecule type" value="Genomic_DNA"/>
</dbReference>
<reference evidence="2 3" key="1">
    <citation type="submission" date="2018-11" db="EMBL/GenBank/DDBJ databases">
        <authorList>
            <person name="Ye M.-Q."/>
            <person name="Du Z.-J."/>
        </authorList>
    </citation>
    <scope>NUCLEOTIDE SEQUENCE [LARGE SCALE GENOMIC DNA]</scope>
    <source>
        <strain evidence="2 3">U0105</strain>
    </source>
</reference>
<sequence length="318" mass="34886">MTILSQLSACSVPETTPVERWRHAADGAFAADISPNGELVVMSGVNNGINVWRVGQDEPLYNWQHQGEGNNLVTTVHISADAQYVVTSDREAFALWSVSTGDPVGFWRIDESSIRDIAVANGGRGILVGRSNGKIMYFEPDTSRRIEFLGHQEKINSIDISPNGKFALSGGNDYLAYLWSTDTGQVIHTFNHSSRVTKVAIDDEGRYLFTADSKRESKIWNAQTGEPVSTLSYIARQKIFTDAQFSSDGKYLLTGSPSRRMHLWSVATGEQLAEWKVAPRETSVPKTSVVYAVGFLSNGTILSASSAGLTSTWEPYLP</sequence>
<dbReference type="InterPro" id="IPR001680">
    <property type="entry name" value="WD40_rpt"/>
</dbReference>
<gene>
    <name evidence="2" type="ORF">DRW07_11395</name>
</gene>
<evidence type="ECO:0000313" key="2">
    <source>
        <dbReference type="EMBL" id="RPJ66832.1"/>
    </source>
</evidence>
<dbReference type="Proteomes" id="UP000275281">
    <property type="component" value="Unassembled WGS sequence"/>
</dbReference>
<organism evidence="2 3">
    <name type="scientific">Alteromonas sediminis</name>
    <dbReference type="NCBI Taxonomy" id="2259342"/>
    <lineage>
        <taxon>Bacteria</taxon>
        <taxon>Pseudomonadati</taxon>
        <taxon>Pseudomonadota</taxon>
        <taxon>Gammaproteobacteria</taxon>
        <taxon>Alteromonadales</taxon>
        <taxon>Alteromonadaceae</taxon>
        <taxon>Alteromonas/Salinimonas group</taxon>
        <taxon>Alteromonas</taxon>
    </lineage>
</organism>
<feature type="repeat" description="WD" evidence="1">
    <location>
        <begin position="189"/>
        <end position="230"/>
    </location>
</feature>
<dbReference type="PANTHER" id="PTHR19879:SF9">
    <property type="entry name" value="TRANSCRIPTION INITIATION FACTOR TFIID SUBUNIT 5"/>
    <property type="match status" value="1"/>
</dbReference>
<comment type="caution">
    <text evidence="2">The sequence shown here is derived from an EMBL/GenBank/DDBJ whole genome shotgun (WGS) entry which is preliminary data.</text>
</comment>
<proteinExistence type="predicted"/>
<evidence type="ECO:0000313" key="3">
    <source>
        <dbReference type="Proteomes" id="UP000275281"/>
    </source>
</evidence>
<protein>
    <submittedName>
        <fullName evidence="2">Uncharacterized protein</fullName>
    </submittedName>
</protein>
<dbReference type="PROSITE" id="PS50294">
    <property type="entry name" value="WD_REPEATS_REGION"/>
    <property type="match status" value="1"/>
</dbReference>
<evidence type="ECO:0000256" key="1">
    <source>
        <dbReference type="PROSITE-ProRule" id="PRU00221"/>
    </source>
</evidence>
<dbReference type="OrthoDB" id="6192037at2"/>
<dbReference type="Pfam" id="PF00400">
    <property type="entry name" value="WD40"/>
    <property type="match status" value="3"/>
</dbReference>
<dbReference type="AlphaFoldDB" id="A0A3N5Y022"/>
<dbReference type="InterPro" id="IPR015943">
    <property type="entry name" value="WD40/YVTN_repeat-like_dom_sf"/>
</dbReference>
<keyword evidence="3" id="KW-1185">Reference proteome</keyword>
<dbReference type="SUPFAM" id="SSF50998">
    <property type="entry name" value="Quinoprotein alcohol dehydrogenase-like"/>
    <property type="match status" value="1"/>
</dbReference>
<keyword evidence="1" id="KW-0853">WD repeat</keyword>
<dbReference type="Gene3D" id="2.130.10.10">
    <property type="entry name" value="YVTN repeat-like/Quinoprotein amine dehydrogenase"/>
    <property type="match status" value="3"/>
</dbReference>
<dbReference type="PROSITE" id="PS50082">
    <property type="entry name" value="WD_REPEATS_2"/>
    <property type="match status" value="3"/>
</dbReference>
<feature type="repeat" description="WD" evidence="1">
    <location>
        <begin position="233"/>
        <end position="274"/>
    </location>
</feature>
<dbReference type="PANTHER" id="PTHR19879">
    <property type="entry name" value="TRANSCRIPTION INITIATION FACTOR TFIID"/>
    <property type="match status" value="1"/>
</dbReference>